<dbReference type="RefSeq" id="WP_252551412.1">
    <property type="nucleotide sequence ID" value="NZ_CP099468.1"/>
</dbReference>
<keyword evidence="2" id="KW-1185">Reference proteome</keyword>
<sequence>MSRTRISALHAGAGLPAPSRFRYDLPVLTAALADLLQHCPYAPAWRPVHDPNSADGVGR</sequence>
<accession>A0ABY4ZAT7</accession>
<protein>
    <submittedName>
        <fullName evidence="1">Uncharacterized protein</fullName>
    </submittedName>
</protein>
<evidence type="ECO:0000313" key="2">
    <source>
        <dbReference type="Proteomes" id="UP001056374"/>
    </source>
</evidence>
<proteinExistence type="predicted"/>
<organism evidence="1 2">
    <name type="scientific">Streptomyces phaeoluteigriseus</name>
    <dbReference type="NCBI Taxonomy" id="114686"/>
    <lineage>
        <taxon>Bacteria</taxon>
        <taxon>Bacillati</taxon>
        <taxon>Actinomycetota</taxon>
        <taxon>Actinomycetes</taxon>
        <taxon>Kitasatosporales</taxon>
        <taxon>Streptomycetaceae</taxon>
        <taxon>Streptomyces</taxon>
        <taxon>Streptomyces aurantiacus group</taxon>
    </lineage>
</organism>
<name>A0ABY4ZAT7_9ACTN</name>
<gene>
    <name evidence="1" type="ORF">NFX46_22005</name>
</gene>
<dbReference type="EMBL" id="CP099468">
    <property type="protein sequence ID" value="USQ86139.1"/>
    <property type="molecule type" value="Genomic_DNA"/>
</dbReference>
<evidence type="ECO:0000313" key="1">
    <source>
        <dbReference type="EMBL" id="USQ86139.1"/>
    </source>
</evidence>
<reference evidence="1" key="1">
    <citation type="submission" date="2022-06" db="EMBL/GenBank/DDBJ databases">
        <title>Complete genome sequence of soil microorganisms Streptomyces sp. Qhu-M197 isolated from Alpine meadows habitats on the Tibetan Plateau.</title>
        <authorList>
            <person name="Zhang B."/>
            <person name="Xiang X."/>
            <person name="Fan J."/>
        </authorList>
    </citation>
    <scope>NUCLEOTIDE SEQUENCE</scope>
    <source>
        <strain evidence="1">Qhu-M197</strain>
    </source>
</reference>
<dbReference type="Proteomes" id="UP001056374">
    <property type="component" value="Chromosome"/>
</dbReference>